<dbReference type="PANTHER" id="PTHR11803">
    <property type="entry name" value="2-IMINOBUTANOATE/2-IMINOPROPANOATE DEAMINASE RIDA"/>
    <property type="match status" value="1"/>
</dbReference>
<dbReference type="PANTHER" id="PTHR11803:SF58">
    <property type="entry name" value="PROTEIN HMF1-RELATED"/>
    <property type="match status" value="1"/>
</dbReference>
<sequence>MKISQIKITPDTYAPFNLAQGYRVGDLLFISGQTAIDDNGQLIGIGDFDVQAQKAFENLEKVLKAGGSSLKNVVKATILLRDMSNFNKIVKLREKYFTKPYPADTICEVSSLFSSEALIEIEAIAVADDAAEWER</sequence>
<gene>
    <name evidence="2" type="ORF">V2H41_12125</name>
</gene>
<dbReference type="InterPro" id="IPR006175">
    <property type="entry name" value="YjgF/YER057c/UK114"/>
</dbReference>
<dbReference type="InterPro" id="IPR035959">
    <property type="entry name" value="RutC-like_sf"/>
</dbReference>
<proteinExistence type="inferred from homology"/>
<reference evidence="2 3" key="1">
    <citation type="submission" date="2024-01" db="EMBL/GenBank/DDBJ databases">
        <title>Niabella digestum sp. nov., isolated from waste digestion system.</title>
        <authorList>
            <person name="Zhang L."/>
        </authorList>
    </citation>
    <scope>NUCLEOTIDE SEQUENCE [LARGE SCALE GENOMIC DNA]</scope>
    <source>
        <strain evidence="2 3">A18</strain>
    </source>
</reference>
<dbReference type="EMBL" id="JAZGLY010000008">
    <property type="protein sequence ID" value="MEE6188020.1"/>
    <property type="molecule type" value="Genomic_DNA"/>
</dbReference>
<dbReference type="Proteomes" id="UP001357452">
    <property type="component" value="Unassembled WGS sequence"/>
</dbReference>
<dbReference type="RefSeq" id="WP_330975424.1">
    <property type="nucleotide sequence ID" value="NZ_JAZGLY010000008.1"/>
</dbReference>
<comment type="similarity">
    <text evidence="1">Belongs to the RutC family.</text>
</comment>
<dbReference type="EC" id="3.5.-.-" evidence="2"/>
<name>A0ABU7RJ37_9BACT</name>
<dbReference type="Pfam" id="PF01042">
    <property type="entry name" value="Ribonuc_L-PSP"/>
    <property type="match status" value="1"/>
</dbReference>
<protein>
    <submittedName>
        <fullName evidence="2">RidA family protein</fullName>
        <ecNumber evidence="2">3.5.-.-</ecNumber>
    </submittedName>
</protein>
<comment type="caution">
    <text evidence="2">The sequence shown here is derived from an EMBL/GenBank/DDBJ whole genome shotgun (WGS) entry which is preliminary data.</text>
</comment>
<keyword evidence="2" id="KW-0378">Hydrolase</keyword>
<dbReference type="Gene3D" id="3.30.1330.40">
    <property type="entry name" value="RutC-like"/>
    <property type="match status" value="1"/>
</dbReference>
<organism evidence="2 3">
    <name type="scientific">Niabella digestorum</name>
    <dbReference type="NCBI Taxonomy" id="3117701"/>
    <lineage>
        <taxon>Bacteria</taxon>
        <taxon>Pseudomonadati</taxon>
        <taxon>Bacteroidota</taxon>
        <taxon>Chitinophagia</taxon>
        <taxon>Chitinophagales</taxon>
        <taxon>Chitinophagaceae</taxon>
        <taxon>Niabella</taxon>
    </lineage>
</organism>
<evidence type="ECO:0000256" key="1">
    <source>
        <dbReference type="ARBA" id="ARBA00010552"/>
    </source>
</evidence>
<dbReference type="GO" id="GO:0016787">
    <property type="term" value="F:hydrolase activity"/>
    <property type="evidence" value="ECO:0007669"/>
    <property type="project" value="UniProtKB-KW"/>
</dbReference>
<accession>A0ABU7RJ37</accession>
<evidence type="ECO:0000313" key="2">
    <source>
        <dbReference type="EMBL" id="MEE6188020.1"/>
    </source>
</evidence>
<evidence type="ECO:0000313" key="3">
    <source>
        <dbReference type="Proteomes" id="UP001357452"/>
    </source>
</evidence>
<dbReference type="CDD" id="cd00448">
    <property type="entry name" value="YjgF_YER057c_UK114_family"/>
    <property type="match status" value="1"/>
</dbReference>
<keyword evidence="3" id="KW-1185">Reference proteome</keyword>
<dbReference type="SUPFAM" id="SSF55298">
    <property type="entry name" value="YjgF-like"/>
    <property type="match status" value="1"/>
</dbReference>